<dbReference type="GO" id="GO:0000287">
    <property type="term" value="F:magnesium ion binding"/>
    <property type="evidence" value="ECO:0007669"/>
    <property type="project" value="UniProtKB-UniRule"/>
</dbReference>
<comment type="similarity">
    <text evidence="1 8">Belongs to the SELO family.</text>
</comment>
<evidence type="ECO:0000256" key="4">
    <source>
        <dbReference type="ARBA" id="ARBA00022723"/>
    </source>
</evidence>
<gene>
    <name evidence="8" type="primary">ydiU</name>
    <name evidence="8" type="synonym">selO</name>
    <name evidence="9" type="ORF">EV667_4042</name>
</gene>
<dbReference type="Pfam" id="PF02696">
    <property type="entry name" value="SelO"/>
    <property type="match status" value="1"/>
</dbReference>
<feature type="binding site" evidence="8">
    <location>
        <position position="179"/>
    </location>
    <ligand>
        <name>ATP</name>
        <dbReference type="ChEBI" id="CHEBI:30616"/>
    </ligand>
</feature>
<keyword evidence="5 8" id="KW-0547">Nucleotide-binding</keyword>
<comment type="catalytic activity">
    <reaction evidence="8">
        <text>L-tyrosyl-[protein] + ATP = O-(5'-adenylyl)-L-tyrosyl-[protein] + diphosphate</text>
        <dbReference type="Rhea" id="RHEA:54288"/>
        <dbReference type="Rhea" id="RHEA-COMP:10136"/>
        <dbReference type="Rhea" id="RHEA-COMP:13846"/>
        <dbReference type="ChEBI" id="CHEBI:30616"/>
        <dbReference type="ChEBI" id="CHEBI:33019"/>
        <dbReference type="ChEBI" id="CHEBI:46858"/>
        <dbReference type="ChEBI" id="CHEBI:83624"/>
        <dbReference type="EC" id="2.7.7.108"/>
    </reaction>
</comment>
<organism evidence="9 10">
    <name type="scientific">Ancylobacter aquaticus</name>
    <dbReference type="NCBI Taxonomy" id="100"/>
    <lineage>
        <taxon>Bacteria</taxon>
        <taxon>Pseudomonadati</taxon>
        <taxon>Pseudomonadota</taxon>
        <taxon>Alphaproteobacteria</taxon>
        <taxon>Hyphomicrobiales</taxon>
        <taxon>Xanthobacteraceae</taxon>
        <taxon>Ancylobacter</taxon>
    </lineage>
</organism>
<dbReference type="GO" id="GO:0005524">
    <property type="term" value="F:ATP binding"/>
    <property type="evidence" value="ECO:0007669"/>
    <property type="project" value="UniProtKB-UniRule"/>
</dbReference>
<feature type="binding site" evidence="8">
    <location>
        <position position="121"/>
    </location>
    <ligand>
        <name>ATP</name>
        <dbReference type="ChEBI" id="CHEBI:30616"/>
    </ligand>
</feature>
<dbReference type="NCBIfam" id="NF000658">
    <property type="entry name" value="PRK00029.1"/>
    <property type="match status" value="1"/>
</dbReference>
<comment type="catalytic activity">
    <reaction evidence="8">
        <text>L-tyrosyl-[protein] + UTP = O-(5'-uridylyl)-L-tyrosyl-[protein] + diphosphate</text>
        <dbReference type="Rhea" id="RHEA:83887"/>
        <dbReference type="Rhea" id="RHEA-COMP:10136"/>
        <dbReference type="Rhea" id="RHEA-COMP:20238"/>
        <dbReference type="ChEBI" id="CHEBI:33019"/>
        <dbReference type="ChEBI" id="CHEBI:46398"/>
        <dbReference type="ChEBI" id="CHEBI:46858"/>
        <dbReference type="ChEBI" id="CHEBI:90602"/>
    </reaction>
</comment>
<evidence type="ECO:0000313" key="10">
    <source>
        <dbReference type="Proteomes" id="UP000295030"/>
    </source>
</evidence>
<keyword evidence="4 8" id="KW-0479">Metal-binding</keyword>
<comment type="function">
    <text evidence="8">Nucleotidyltransferase involved in the post-translational modification of proteins. It can catalyze the addition of adenosine monophosphate (AMP) or uridine monophosphate (UMP) to a protein, resulting in modifications known as AMPylation and UMPylation.</text>
</comment>
<feature type="binding site" evidence="8">
    <location>
        <position position="86"/>
    </location>
    <ligand>
        <name>ATP</name>
        <dbReference type="ChEBI" id="CHEBI:30616"/>
    </ligand>
</feature>
<dbReference type="GO" id="GO:0070733">
    <property type="term" value="F:AMPylase activity"/>
    <property type="evidence" value="ECO:0007669"/>
    <property type="project" value="UniProtKB-EC"/>
</dbReference>
<comment type="catalytic activity">
    <reaction evidence="8">
        <text>L-threonyl-[protein] + ATP = 3-O-(5'-adenylyl)-L-threonyl-[protein] + diphosphate</text>
        <dbReference type="Rhea" id="RHEA:54292"/>
        <dbReference type="Rhea" id="RHEA-COMP:11060"/>
        <dbReference type="Rhea" id="RHEA-COMP:13847"/>
        <dbReference type="ChEBI" id="CHEBI:30013"/>
        <dbReference type="ChEBI" id="CHEBI:30616"/>
        <dbReference type="ChEBI" id="CHEBI:33019"/>
        <dbReference type="ChEBI" id="CHEBI:138113"/>
        <dbReference type="EC" id="2.7.7.108"/>
    </reaction>
</comment>
<dbReference type="Proteomes" id="UP000295030">
    <property type="component" value="Unassembled WGS sequence"/>
</dbReference>
<comment type="cofactor">
    <cofactor evidence="8">
        <name>Mg(2+)</name>
        <dbReference type="ChEBI" id="CHEBI:18420"/>
    </cofactor>
    <cofactor evidence="8">
        <name>Mn(2+)</name>
        <dbReference type="ChEBI" id="CHEBI:29035"/>
    </cofactor>
</comment>
<feature type="binding site" evidence="8">
    <location>
        <position position="258"/>
    </location>
    <ligand>
        <name>Mg(2+)</name>
        <dbReference type="ChEBI" id="CHEBI:18420"/>
    </ligand>
</feature>
<dbReference type="EC" id="2.7.7.108" evidence="8"/>
<protein>
    <recommendedName>
        <fullName evidence="8">Protein nucleotidyltransferase YdiU</fullName>
        <ecNumber evidence="8">2.7.7.-</ecNumber>
    </recommendedName>
    <alternativeName>
        <fullName evidence="8">Protein adenylyltransferase YdiU</fullName>
        <ecNumber evidence="8">2.7.7.108</ecNumber>
    </alternativeName>
    <alternativeName>
        <fullName evidence="8">Protein uridylyltransferase YdiU</fullName>
        <ecNumber evidence="8">2.7.7.-</ecNumber>
    </alternativeName>
</protein>
<dbReference type="OrthoDB" id="9776281at2"/>
<dbReference type="EC" id="2.7.7.-" evidence="8"/>
<comment type="catalytic activity">
    <reaction evidence="8">
        <text>L-histidyl-[protein] + UTP = N(tele)-(5'-uridylyl)-L-histidyl-[protein] + diphosphate</text>
        <dbReference type="Rhea" id="RHEA:83891"/>
        <dbReference type="Rhea" id="RHEA-COMP:9745"/>
        <dbReference type="Rhea" id="RHEA-COMP:20239"/>
        <dbReference type="ChEBI" id="CHEBI:29979"/>
        <dbReference type="ChEBI" id="CHEBI:33019"/>
        <dbReference type="ChEBI" id="CHEBI:46398"/>
        <dbReference type="ChEBI" id="CHEBI:233474"/>
    </reaction>
</comment>
<dbReference type="AlphaFoldDB" id="A0A4R1HDJ6"/>
<feature type="binding site" evidence="8">
    <location>
        <position position="88"/>
    </location>
    <ligand>
        <name>ATP</name>
        <dbReference type="ChEBI" id="CHEBI:30616"/>
    </ligand>
</feature>
<accession>A0A4R1HDJ6</accession>
<reference evidence="9 10" key="1">
    <citation type="submission" date="2019-03" db="EMBL/GenBank/DDBJ databases">
        <title>Genomic Encyclopedia of Type Strains, Phase IV (KMG-IV): sequencing the most valuable type-strain genomes for metagenomic binning, comparative biology and taxonomic classification.</title>
        <authorList>
            <person name="Goeker M."/>
        </authorList>
    </citation>
    <scope>NUCLEOTIDE SEQUENCE [LARGE SCALE GENOMIC DNA]</scope>
    <source>
        <strain evidence="9 10">DSM 101</strain>
    </source>
</reference>
<dbReference type="SUPFAM" id="SSF56112">
    <property type="entry name" value="Protein kinase-like (PK-like)"/>
    <property type="match status" value="1"/>
</dbReference>
<evidence type="ECO:0000256" key="1">
    <source>
        <dbReference type="ARBA" id="ARBA00009747"/>
    </source>
</evidence>
<comment type="catalytic activity">
    <reaction evidence="8">
        <text>L-seryl-[protein] + ATP = 3-O-(5'-adenylyl)-L-seryl-[protein] + diphosphate</text>
        <dbReference type="Rhea" id="RHEA:58120"/>
        <dbReference type="Rhea" id="RHEA-COMP:9863"/>
        <dbReference type="Rhea" id="RHEA-COMP:15073"/>
        <dbReference type="ChEBI" id="CHEBI:29999"/>
        <dbReference type="ChEBI" id="CHEBI:30616"/>
        <dbReference type="ChEBI" id="CHEBI:33019"/>
        <dbReference type="ChEBI" id="CHEBI:142516"/>
        <dbReference type="EC" id="2.7.7.108"/>
    </reaction>
</comment>
<keyword evidence="10" id="KW-1185">Reference proteome</keyword>
<feature type="active site" description="Proton acceptor" evidence="8">
    <location>
        <position position="248"/>
    </location>
</feature>
<evidence type="ECO:0000256" key="2">
    <source>
        <dbReference type="ARBA" id="ARBA00022679"/>
    </source>
</evidence>
<keyword evidence="6 8" id="KW-0067">ATP-binding</keyword>
<dbReference type="InterPro" id="IPR003846">
    <property type="entry name" value="SelO"/>
</dbReference>
<feature type="binding site" evidence="8">
    <location>
        <position position="122"/>
    </location>
    <ligand>
        <name>ATP</name>
        <dbReference type="ChEBI" id="CHEBI:30616"/>
    </ligand>
</feature>
<keyword evidence="7 8" id="KW-0460">Magnesium</keyword>
<dbReference type="InterPro" id="IPR011009">
    <property type="entry name" value="Kinase-like_dom_sf"/>
</dbReference>
<dbReference type="PANTHER" id="PTHR32057">
    <property type="entry name" value="PROTEIN ADENYLYLTRANSFERASE SELO, MITOCHONDRIAL"/>
    <property type="match status" value="1"/>
</dbReference>
<keyword evidence="3 8" id="KW-0548">Nucleotidyltransferase</keyword>
<evidence type="ECO:0000313" key="9">
    <source>
        <dbReference type="EMBL" id="TCK19608.1"/>
    </source>
</evidence>
<dbReference type="HAMAP" id="MF_00692">
    <property type="entry name" value="SelO"/>
    <property type="match status" value="1"/>
</dbReference>
<feature type="binding site" evidence="8">
    <location>
        <position position="172"/>
    </location>
    <ligand>
        <name>ATP</name>
        <dbReference type="ChEBI" id="CHEBI:30616"/>
    </ligand>
</feature>
<name>A0A4R1HDJ6_ANCAQ</name>
<evidence type="ECO:0000256" key="7">
    <source>
        <dbReference type="ARBA" id="ARBA00022842"/>
    </source>
</evidence>
<proteinExistence type="inferred from homology"/>
<comment type="catalytic activity">
    <reaction evidence="8">
        <text>L-seryl-[protein] + UTP = O-(5'-uridylyl)-L-seryl-[protein] + diphosphate</text>
        <dbReference type="Rhea" id="RHEA:64604"/>
        <dbReference type="Rhea" id="RHEA-COMP:9863"/>
        <dbReference type="Rhea" id="RHEA-COMP:16635"/>
        <dbReference type="ChEBI" id="CHEBI:29999"/>
        <dbReference type="ChEBI" id="CHEBI:33019"/>
        <dbReference type="ChEBI" id="CHEBI:46398"/>
        <dbReference type="ChEBI" id="CHEBI:156051"/>
    </reaction>
</comment>
<dbReference type="GO" id="GO:0030145">
    <property type="term" value="F:manganese ion binding"/>
    <property type="evidence" value="ECO:0007669"/>
    <property type="project" value="UniProtKB-UniRule"/>
</dbReference>
<dbReference type="PANTHER" id="PTHR32057:SF14">
    <property type="entry name" value="PROTEIN ADENYLYLTRANSFERASE SELO, MITOCHONDRIAL"/>
    <property type="match status" value="1"/>
</dbReference>
<feature type="binding site" evidence="8">
    <location>
        <position position="109"/>
    </location>
    <ligand>
        <name>ATP</name>
        <dbReference type="ChEBI" id="CHEBI:30616"/>
    </ligand>
</feature>
<keyword evidence="2 8" id="KW-0808">Transferase</keyword>
<keyword evidence="8" id="KW-0464">Manganese</keyword>
<evidence type="ECO:0000256" key="3">
    <source>
        <dbReference type="ARBA" id="ARBA00022695"/>
    </source>
</evidence>
<sequence>MMISFENTFSSLPASLYSVVNPTAVRQPHLIRLNDRLAEELGLDAQWLRTADGLAALSGNAVVSGSRPIAFAYAGHQFGNFVPQLGDGRAILLGEVVGRDGTRRDIQLKGAGRTPYSRRGDGRAALGPVLREYIVSEAMNAFGVPTTRALAAVATGDRVQRETGLPGAVLTRVAASHIRVGTFQYAAARGDAEALRRLADYVIARHFPQAGDADNRYLSMFDHVVRAQANLVAHWMSLGFIHGVMNTDNMAISGETIDYGPCAFMDIYDPAKVFSSIDQFGRYAFGNQPRVAAWNLARLAETLLPLIDEKQERAVTLVQEMLGGFREMFEEAHLRRMRKKLGLSTENPEDARLVEDLLEAMHQDQADFTLTFRSLSSLPADESGPGRLTDLFSDPKRIVAWHNRYEARLLLDPVSPQERGQAMLQINPRFIPRNHRIESVIRAAVYENDYAPFHGLVRVLATPFSDEPVDGGYELPPRPDEEVLQTFCGT</sequence>
<evidence type="ECO:0000256" key="8">
    <source>
        <dbReference type="HAMAP-Rule" id="MF_00692"/>
    </source>
</evidence>
<evidence type="ECO:0000256" key="5">
    <source>
        <dbReference type="ARBA" id="ARBA00022741"/>
    </source>
</evidence>
<feature type="binding site" evidence="8">
    <location>
        <position position="249"/>
    </location>
    <ligand>
        <name>Mg(2+)</name>
        <dbReference type="ChEBI" id="CHEBI:18420"/>
    </ligand>
</feature>
<feature type="binding site" evidence="8">
    <location>
        <position position="89"/>
    </location>
    <ligand>
        <name>ATP</name>
        <dbReference type="ChEBI" id="CHEBI:30616"/>
    </ligand>
</feature>
<dbReference type="EMBL" id="SMFY01000005">
    <property type="protein sequence ID" value="TCK19608.1"/>
    <property type="molecule type" value="Genomic_DNA"/>
</dbReference>
<evidence type="ECO:0000256" key="6">
    <source>
        <dbReference type="ARBA" id="ARBA00022840"/>
    </source>
</evidence>
<feature type="binding site" evidence="8">
    <location>
        <position position="258"/>
    </location>
    <ligand>
        <name>ATP</name>
        <dbReference type="ChEBI" id="CHEBI:30616"/>
    </ligand>
</feature>
<comment type="caution">
    <text evidence="9">The sequence shown here is derived from an EMBL/GenBank/DDBJ whole genome shotgun (WGS) entry which is preliminary data.</text>
</comment>